<keyword evidence="4" id="KW-0479">Metal-binding</keyword>
<dbReference type="SUPFAM" id="SSF51905">
    <property type="entry name" value="FAD/NAD(P)-binding domain"/>
    <property type="match status" value="2"/>
</dbReference>
<evidence type="ECO:0000256" key="4">
    <source>
        <dbReference type="ARBA" id="ARBA00022723"/>
    </source>
</evidence>
<dbReference type="PANTHER" id="PTHR43498:SF1">
    <property type="entry name" value="COB--COM HETERODISULFIDE REDUCTASE IRON-SULFUR SUBUNIT A"/>
    <property type="match status" value="1"/>
</dbReference>
<dbReference type="Proteomes" id="UP001165427">
    <property type="component" value="Unassembled WGS sequence"/>
</dbReference>
<keyword evidence="8" id="KW-0411">Iron-sulfur</keyword>
<evidence type="ECO:0000256" key="1">
    <source>
        <dbReference type="ARBA" id="ARBA00001974"/>
    </source>
</evidence>
<comment type="caution">
    <text evidence="10">The sequence shown here is derived from an EMBL/GenBank/DDBJ whole genome shotgun (WGS) entry which is preliminary data.</text>
</comment>
<dbReference type="InterPro" id="IPR023753">
    <property type="entry name" value="FAD/NAD-binding_dom"/>
</dbReference>
<comment type="cofactor">
    <cofactor evidence="1">
        <name>FAD</name>
        <dbReference type="ChEBI" id="CHEBI:57692"/>
    </cofactor>
</comment>
<keyword evidence="7" id="KW-0408">Iron</keyword>
<dbReference type="Gene3D" id="3.30.70.20">
    <property type="match status" value="2"/>
</dbReference>
<protein>
    <submittedName>
        <fullName evidence="10">FAD-dependent oxidoreductase</fullName>
    </submittedName>
</protein>
<dbReference type="SUPFAM" id="SSF54862">
    <property type="entry name" value="4Fe-4S ferredoxins"/>
    <property type="match status" value="1"/>
</dbReference>
<sequence length="1011" mass="110579">MTDHTNDAQSTVLVIGGGVGGIKAAMDLSEARKDVLLVDKAAAIGGLMTQLDRTFPTNNCDLCTISPHLSAGAREQHIELMPLTEVTALAGDAGDFTVTLTSAPRYIDLDKCTACGECHKQYPECVRFYPGLDHRAPTCMRYPQATPQAFSIDMAACKDVDALVKVCPAGAIVVDDQEKEVTRRVSSIILAVGAELFDPGKLDHFGHGRYPNVVTGLEYERIMSASGPTLGNLVRPSDGQAPKRVAWIQCAGSRGINREDVSYCSSVCCMYALKEAIVTKERFQDDIETTIFFMDMRTFGKDYEAYYQRAKEQYNIRMVRCRPHSIVPDPGGQEMRISYATDEVSGMTTENFDMVVLSTGFRPAAHTVQLAETLGIALNTHQFVQSNHFEPVVTSRPGIYVCGVSEGPKDIPETMVQASAAACMAARHTDKALHDVEENDEYPPERDVFGEAPRIGVFVCDCGQNIGGAMDVEALVQESAKYPHVVHAEMAGHGCGQEALARMRRMIEEKKLNRVVVGACSPRTHEGLFQENLRKAGLNKYLLEIANIRDQNAWVHGGARELATAKGKKLIRMAVGAVAQAGPLREHTLPMNKDVLVLGGGVAGMNSALSLGDQGYKVFLAERTGRLGGLAAVIRRNLEGDDVRVYVAQLVERVQAHDNIEVITNAIVVDHSGMPGKFQTGFQIGPRMYYRQIEHGATVLATGALAHRPNQYLLGRHKAVMTQLDLDDLIEAQPDRIKDWECMVMIQCVGSRTAENPNCSRICCQTAIKNALRLTDLNPEMRVFVLYRDMRTYGFSEDAYIEARRRGVIFVRYEAEKTPQVTADGDRVTVQFDDPILGRPMEVSADCLGLSTGLIADDETTEDLAAIFHLNRTEDGHFLEDHVKLKPLDMSVPGFFVAGTAHSPRSIAESIAQAQGVAGRIQGLLSQDVINLGAVVARVDRDKCATCLVCVRACPYNVPFINEDRYSEIDPAKCHGCGTCAAECPAKAIQLSCFEDAPIMAKLEGLLERIA</sequence>
<accession>A0AA41R0V1</accession>
<dbReference type="EMBL" id="JALJRB010000008">
    <property type="protein sequence ID" value="MCJ8500792.1"/>
    <property type="molecule type" value="Genomic_DNA"/>
</dbReference>
<dbReference type="InterPro" id="IPR017900">
    <property type="entry name" value="4Fe4S_Fe_S_CS"/>
</dbReference>
<organism evidence="10 11">
    <name type="scientific">Desulfatitalea alkaliphila</name>
    <dbReference type="NCBI Taxonomy" id="2929485"/>
    <lineage>
        <taxon>Bacteria</taxon>
        <taxon>Pseudomonadati</taxon>
        <taxon>Thermodesulfobacteriota</taxon>
        <taxon>Desulfobacteria</taxon>
        <taxon>Desulfobacterales</taxon>
        <taxon>Desulfosarcinaceae</taxon>
        <taxon>Desulfatitalea</taxon>
    </lineage>
</organism>
<keyword evidence="3" id="KW-0004">4Fe-4S</keyword>
<gene>
    <name evidence="10" type="ORF">MRX98_09440</name>
</gene>
<feature type="domain" description="4Fe-4S ferredoxin-type" evidence="9">
    <location>
        <begin position="935"/>
        <end position="964"/>
    </location>
</feature>
<dbReference type="GO" id="GO:0016491">
    <property type="term" value="F:oxidoreductase activity"/>
    <property type="evidence" value="ECO:0007669"/>
    <property type="project" value="UniProtKB-KW"/>
</dbReference>
<evidence type="ECO:0000256" key="6">
    <source>
        <dbReference type="ARBA" id="ARBA00023002"/>
    </source>
</evidence>
<keyword evidence="6" id="KW-0560">Oxidoreductase</keyword>
<dbReference type="InterPro" id="IPR017896">
    <property type="entry name" value="4Fe4S_Fe-S-bd"/>
</dbReference>
<reference evidence="10" key="1">
    <citation type="submission" date="2022-04" db="EMBL/GenBank/DDBJ databases">
        <title>Desulfatitalea alkaliphila sp. nov., a novel anaerobic sulfate-reducing bacterium isolated from terrestrial mud volcano, Taman Peninsula, Russia.</title>
        <authorList>
            <person name="Khomyakova M.A."/>
            <person name="Merkel A.Y."/>
            <person name="Slobodkin A.I."/>
        </authorList>
    </citation>
    <scope>NUCLEOTIDE SEQUENCE</scope>
    <source>
        <strain evidence="10">M08but</strain>
    </source>
</reference>
<dbReference type="Pfam" id="PF07992">
    <property type="entry name" value="Pyr_redox_2"/>
    <property type="match status" value="1"/>
</dbReference>
<keyword evidence="11" id="KW-1185">Reference proteome</keyword>
<dbReference type="GO" id="GO:0051539">
    <property type="term" value="F:4 iron, 4 sulfur cluster binding"/>
    <property type="evidence" value="ECO:0007669"/>
    <property type="project" value="UniProtKB-KW"/>
</dbReference>
<comment type="similarity">
    <text evidence="2">Belongs to the HdrA family.</text>
</comment>
<dbReference type="InterPro" id="IPR039650">
    <property type="entry name" value="HdrA-like"/>
</dbReference>
<evidence type="ECO:0000313" key="10">
    <source>
        <dbReference type="EMBL" id="MCJ8500792.1"/>
    </source>
</evidence>
<keyword evidence="5" id="KW-0274">FAD</keyword>
<evidence type="ECO:0000256" key="7">
    <source>
        <dbReference type="ARBA" id="ARBA00023004"/>
    </source>
</evidence>
<evidence type="ECO:0000256" key="5">
    <source>
        <dbReference type="ARBA" id="ARBA00022827"/>
    </source>
</evidence>
<feature type="domain" description="4Fe-4S ferredoxin-type" evidence="9">
    <location>
        <begin position="103"/>
        <end position="131"/>
    </location>
</feature>
<evidence type="ECO:0000256" key="8">
    <source>
        <dbReference type="ARBA" id="ARBA00023014"/>
    </source>
</evidence>
<dbReference type="GO" id="GO:0046872">
    <property type="term" value="F:metal ion binding"/>
    <property type="evidence" value="ECO:0007669"/>
    <property type="project" value="UniProtKB-KW"/>
</dbReference>
<proteinExistence type="inferred from homology"/>
<dbReference type="Gene3D" id="3.50.50.60">
    <property type="entry name" value="FAD/NAD(P)-binding domain"/>
    <property type="match status" value="3"/>
</dbReference>
<feature type="domain" description="4Fe-4S ferredoxin-type" evidence="9">
    <location>
        <begin position="148"/>
        <end position="177"/>
    </location>
</feature>
<dbReference type="InterPro" id="IPR036188">
    <property type="entry name" value="FAD/NAD-bd_sf"/>
</dbReference>
<dbReference type="PROSITE" id="PS00198">
    <property type="entry name" value="4FE4S_FER_1"/>
    <property type="match status" value="1"/>
</dbReference>
<dbReference type="Pfam" id="PF13237">
    <property type="entry name" value="Fer4_10"/>
    <property type="match status" value="1"/>
</dbReference>
<evidence type="ECO:0000256" key="2">
    <source>
        <dbReference type="ARBA" id="ARBA00006561"/>
    </source>
</evidence>
<dbReference type="AlphaFoldDB" id="A0AA41R0V1"/>
<keyword evidence="5" id="KW-0285">Flavoprotein</keyword>
<evidence type="ECO:0000259" key="9">
    <source>
        <dbReference type="PROSITE" id="PS51379"/>
    </source>
</evidence>
<dbReference type="PANTHER" id="PTHR43498">
    <property type="entry name" value="FERREDOXIN:COB-COM HETERODISULFIDE REDUCTASE SUBUNIT A"/>
    <property type="match status" value="1"/>
</dbReference>
<feature type="domain" description="4Fe-4S ferredoxin-type" evidence="9">
    <location>
        <begin position="965"/>
        <end position="994"/>
    </location>
</feature>
<name>A0AA41R0V1_9BACT</name>
<dbReference type="RefSeq" id="WP_246906261.1">
    <property type="nucleotide sequence ID" value="NZ_JALJRB010000008.1"/>
</dbReference>
<dbReference type="PROSITE" id="PS51379">
    <property type="entry name" value="4FE4S_FER_2"/>
    <property type="match status" value="4"/>
</dbReference>
<evidence type="ECO:0000256" key="3">
    <source>
        <dbReference type="ARBA" id="ARBA00022485"/>
    </source>
</evidence>
<evidence type="ECO:0000313" key="11">
    <source>
        <dbReference type="Proteomes" id="UP001165427"/>
    </source>
</evidence>
<dbReference type="Pfam" id="PF12831">
    <property type="entry name" value="FAD_oxidored"/>
    <property type="match status" value="1"/>
</dbReference>